<evidence type="ECO:0000256" key="1">
    <source>
        <dbReference type="SAM" id="MobiDB-lite"/>
    </source>
</evidence>
<dbReference type="Proteomes" id="UP001494902">
    <property type="component" value="Unassembled WGS sequence"/>
</dbReference>
<dbReference type="EMBL" id="JBEDNQ010000016">
    <property type="protein sequence ID" value="MEQ3554653.1"/>
    <property type="molecule type" value="Genomic_DNA"/>
</dbReference>
<organism evidence="2 3">
    <name type="scientific">Pseudonocardia nematodicida</name>
    <dbReference type="NCBI Taxonomy" id="1206997"/>
    <lineage>
        <taxon>Bacteria</taxon>
        <taxon>Bacillati</taxon>
        <taxon>Actinomycetota</taxon>
        <taxon>Actinomycetes</taxon>
        <taxon>Pseudonocardiales</taxon>
        <taxon>Pseudonocardiaceae</taxon>
        <taxon>Pseudonocardia</taxon>
    </lineage>
</organism>
<evidence type="ECO:0000313" key="2">
    <source>
        <dbReference type="EMBL" id="MEQ3554653.1"/>
    </source>
</evidence>
<dbReference type="RefSeq" id="WP_349301724.1">
    <property type="nucleotide sequence ID" value="NZ_JBEDNQ010000016.1"/>
</dbReference>
<evidence type="ECO:0000313" key="3">
    <source>
        <dbReference type="Proteomes" id="UP001494902"/>
    </source>
</evidence>
<proteinExistence type="predicted"/>
<sequence>MLGQQDDPRGTVLPLDSGPDAAEPPAPERTVRLRPSRPGFPPGPALLLSRRPAGPAAPDSGRPWGEPLSGSSELARGLTRHGERGPEPGVTFRLALPEGFGAEPLLCLTGAEPAGGAGGPSALLSVGPGGPLPAPGVGLGLLTLTTAVEISAIGTQRRVLEELSGAAAEFAPDSVLRLDARLRAAEESLRAAQTELLEHGAIGTGSGLDTAAANLSVLRHQTHAWISGWERVVAGADRRGMPGAALRESLGEVGRLGWAGFPGAVHSAYQALVLDARRLLISASDHLMRSPGRGMPALRGLVEGDLAGRAADVARLHRLLTSLSTLPLTVRKRSGAMLPNLIADQATTNARTQVLFTLMANALRPPAAPGPVTLEVRSLDDGELQVLGSVQQ</sequence>
<reference evidence="2 3" key="1">
    <citation type="submission" date="2024-03" db="EMBL/GenBank/DDBJ databases">
        <title>Draft genome sequence of Pseudonocardia nematodicida JCM 31783.</title>
        <authorList>
            <person name="Butdee W."/>
            <person name="Duangmal K."/>
        </authorList>
    </citation>
    <scope>NUCLEOTIDE SEQUENCE [LARGE SCALE GENOMIC DNA]</scope>
    <source>
        <strain evidence="2 3">JCM 31783</strain>
    </source>
</reference>
<accession>A0ABV1KL38</accession>
<name>A0ABV1KL38_9PSEU</name>
<feature type="region of interest" description="Disordered" evidence="1">
    <location>
        <begin position="1"/>
        <end position="89"/>
    </location>
</feature>
<protein>
    <submittedName>
        <fullName evidence="2">Uncharacterized protein</fullName>
    </submittedName>
</protein>
<gene>
    <name evidence="2" type="ORF">WIS52_29665</name>
</gene>
<comment type="caution">
    <text evidence="2">The sequence shown here is derived from an EMBL/GenBank/DDBJ whole genome shotgun (WGS) entry which is preliminary data.</text>
</comment>
<keyword evidence="3" id="KW-1185">Reference proteome</keyword>